<evidence type="ECO:0000313" key="2">
    <source>
        <dbReference type="EMBL" id="KAF4962569.1"/>
    </source>
</evidence>
<feature type="region of interest" description="Disordered" evidence="1">
    <location>
        <begin position="59"/>
        <end position="116"/>
    </location>
</feature>
<accession>A0A8H4X677</accession>
<evidence type="ECO:0000256" key="1">
    <source>
        <dbReference type="SAM" id="MobiDB-lite"/>
    </source>
</evidence>
<reference evidence="2" key="2">
    <citation type="submission" date="2020-05" db="EMBL/GenBank/DDBJ databases">
        <authorList>
            <person name="Kim H.-S."/>
            <person name="Proctor R.H."/>
            <person name="Brown D.W."/>
        </authorList>
    </citation>
    <scope>NUCLEOTIDE SEQUENCE</scope>
    <source>
        <strain evidence="2">NRRL 20472</strain>
    </source>
</reference>
<dbReference type="EMBL" id="JABEXW010000533">
    <property type="protein sequence ID" value="KAF4962569.1"/>
    <property type="molecule type" value="Genomic_DNA"/>
</dbReference>
<feature type="region of interest" description="Disordered" evidence="1">
    <location>
        <begin position="135"/>
        <end position="157"/>
    </location>
</feature>
<gene>
    <name evidence="2" type="ORF">FSARC_9347</name>
</gene>
<protein>
    <submittedName>
        <fullName evidence="2">Uncharacterized protein</fullName>
    </submittedName>
</protein>
<feature type="compositionally biased region" description="Basic and acidic residues" evidence="1">
    <location>
        <begin position="65"/>
        <end position="92"/>
    </location>
</feature>
<dbReference type="Proteomes" id="UP000622797">
    <property type="component" value="Unassembled WGS sequence"/>
</dbReference>
<feature type="compositionally biased region" description="Basic and acidic residues" evidence="1">
    <location>
        <begin position="135"/>
        <end position="147"/>
    </location>
</feature>
<keyword evidence="3" id="KW-1185">Reference proteome</keyword>
<feature type="region of interest" description="Disordered" evidence="1">
    <location>
        <begin position="1"/>
        <end position="38"/>
    </location>
</feature>
<proteinExistence type="predicted"/>
<reference evidence="2" key="1">
    <citation type="journal article" date="2020" name="BMC Genomics">
        <title>Correction to: Identification and distribution of gene clusters required for synthesis of sphingolipid metabolism inhibitors in diverse species of the filamentous fungus Fusarium.</title>
        <authorList>
            <person name="Kim H.S."/>
            <person name="Lohmar J.M."/>
            <person name="Busman M."/>
            <person name="Brown D.W."/>
            <person name="Naumann T.A."/>
            <person name="Divon H.H."/>
            <person name="Lysoe E."/>
            <person name="Uhlig S."/>
            <person name="Proctor R.H."/>
        </authorList>
    </citation>
    <scope>NUCLEOTIDE SEQUENCE</scope>
    <source>
        <strain evidence="2">NRRL 20472</strain>
    </source>
</reference>
<name>A0A8H4X677_9HYPO</name>
<feature type="compositionally biased region" description="Basic and acidic residues" evidence="1">
    <location>
        <begin position="14"/>
        <end position="23"/>
    </location>
</feature>
<dbReference type="OrthoDB" id="5052993at2759"/>
<dbReference type="AlphaFoldDB" id="A0A8H4X677"/>
<feature type="compositionally biased region" description="Polar residues" evidence="1">
    <location>
        <begin position="148"/>
        <end position="157"/>
    </location>
</feature>
<organism evidence="2 3">
    <name type="scientific">Fusarium sarcochroum</name>
    <dbReference type="NCBI Taxonomy" id="1208366"/>
    <lineage>
        <taxon>Eukaryota</taxon>
        <taxon>Fungi</taxon>
        <taxon>Dikarya</taxon>
        <taxon>Ascomycota</taxon>
        <taxon>Pezizomycotina</taxon>
        <taxon>Sordariomycetes</taxon>
        <taxon>Hypocreomycetidae</taxon>
        <taxon>Hypocreales</taxon>
        <taxon>Nectriaceae</taxon>
        <taxon>Fusarium</taxon>
        <taxon>Fusarium lateritium species complex</taxon>
    </lineage>
</organism>
<comment type="caution">
    <text evidence="2">The sequence shown here is derived from an EMBL/GenBank/DDBJ whole genome shotgun (WGS) entry which is preliminary data.</text>
</comment>
<sequence>MSPFRPHPLPFTSKDPRMQDPKGESVSGPDEGLNDFSGSVLSCPVVVATEPAYALARQVKKVRQKRADAKAAEKGKATNNSRGEKLHGKPDEYDNSDSEEDGHVTPQSSQKQTNKHNDMLLDLSVCTPDCPGYKKDQCLAHERKQPRESTSSGSSAD</sequence>
<evidence type="ECO:0000313" key="3">
    <source>
        <dbReference type="Proteomes" id="UP000622797"/>
    </source>
</evidence>